<evidence type="ECO:0000259" key="1">
    <source>
        <dbReference type="PROSITE" id="PS51379"/>
    </source>
</evidence>
<sequence length="999" mass="110138">MDATQFDWNTLRQRLAQNPDRKAFWRSLEELADTPAFQALLRQEFPQMAIPGPTTSRRTFLKLMGAALLMAGCSVRPPRRQIVPYVNAPETVIPGKPLYFATAMPLGGYGIGVLVESHEGRPTKVEGNPQHPASLGGSNPFLQASILGLYDPDRAQVVTEQGQIRTWQDFLNALQARRAGWQETQGAGLRILTGTITSPTLGAQLQALLEAFPQARWYQYEPAGLDNLREGARLAFGRVLNTVYHVAQAARILSLDADFLYTFPGSIRHARDFAAGRRLRDGAADTATMNRLYAVESTPTITGARADHRLPLQAAQVEAAARLLARELGLAVPEGTPGMLDEAQAAWLAAAARDLQEHAGASLIVAGETQPPAVHALAHAMNLALGNVGNTVTYTEPVEVEPSQGVASLGTLVEELQAGQVDALIVVDCNPVLTAPADFDFAAGLEQVAFSVALSPYLDETAARCTWHVPATHYLEMWGDVRAYDGTVTILQPLIAPLFDGRSPHELLAALIGQPQSGYDVVRRQWDAYYQAQEQPAQPDAESFWRTCLHDGVVAGTALPPVEVQLRPDWADALPTGPTGPTEGLELIFRPDTAIWDGRFANNAWLQELPRHLTTLTWDNAGLISPGTAARLGLSTGDLVRLEHQGRRLEVPVYVMPGHPDEAMTLHLGYGRPWAGQVSQDVGFNAYLLRTSEGFWHAQGVQLQKLNRRYPLATTQNHFLMEGRELVRSADLEHYRQDPAFAHHEHDEHEQPSLYPPYPYEGHAWGMVIDLTACIGCNACTIACQMENNIPVVGKENVAMGREMHWLKVDQYFSGPPENPTVHFQPRPCMHCERAPCEPVCPVEATVHDAEGLNEMIYNRCVGTRYCSNNCPYKVRRFNFFDYVPSDESPLLQMWRNPDVTVRNRGVMEKCTYCIQRINAARIEAQKEGRPIGPGEILTACQQACPTQAIVFGDINAEEDPVARLKEHPLNYTLLAELGTRPRTSYLAEVRNPNPALSG</sequence>
<dbReference type="CDD" id="cd10551">
    <property type="entry name" value="PsrB"/>
    <property type="match status" value="1"/>
</dbReference>
<dbReference type="Proteomes" id="UP000317371">
    <property type="component" value="Unassembled WGS sequence"/>
</dbReference>
<dbReference type="InterPro" id="IPR009010">
    <property type="entry name" value="Asp_de-COase-like_dom_sf"/>
</dbReference>
<dbReference type="SUPFAM" id="SSF53706">
    <property type="entry name" value="Formate dehydrogenase/DMSO reductase, domains 1-3"/>
    <property type="match status" value="1"/>
</dbReference>
<name>A0A540VKC3_9CHLR</name>
<dbReference type="InterPro" id="IPR030948">
    <property type="entry name" value="TAT_var_transloc_signal_dom"/>
</dbReference>
<dbReference type="Gene3D" id="3.30.2070.10">
    <property type="entry name" value="Formate dehydrogenase/DMSO reductase"/>
    <property type="match status" value="1"/>
</dbReference>
<evidence type="ECO:0000313" key="2">
    <source>
        <dbReference type="EMBL" id="TQE97220.1"/>
    </source>
</evidence>
<dbReference type="SUPFAM" id="SSF50692">
    <property type="entry name" value="ADC-like"/>
    <property type="match status" value="1"/>
</dbReference>
<dbReference type="RefSeq" id="WP_141608816.1">
    <property type="nucleotide sequence ID" value="NZ_VIGC02000004.1"/>
</dbReference>
<dbReference type="SUPFAM" id="SSF54862">
    <property type="entry name" value="4Fe-4S ferredoxins"/>
    <property type="match status" value="1"/>
</dbReference>
<feature type="domain" description="4Fe-4S ferredoxin-type" evidence="1">
    <location>
        <begin position="852"/>
        <end position="881"/>
    </location>
</feature>
<keyword evidence="3" id="KW-1185">Reference proteome</keyword>
<dbReference type="Gene3D" id="3.40.50.740">
    <property type="match status" value="1"/>
</dbReference>
<dbReference type="InParanoid" id="A0A540VKC3"/>
<proteinExistence type="predicted"/>
<comment type="caution">
    <text evidence="2">The sequence shown here is derived from an EMBL/GenBank/DDBJ whole genome shotgun (WGS) entry which is preliminary data.</text>
</comment>
<dbReference type="Gene3D" id="3.30.70.20">
    <property type="match status" value="2"/>
</dbReference>
<feature type="domain" description="4Fe-4S ferredoxin-type" evidence="1">
    <location>
        <begin position="765"/>
        <end position="795"/>
    </location>
</feature>
<dbReference type="CDD" id="cd02784">
    <property type="entry name" value="MopB_CT_PHLH"/>
    <property type="match status" value="1"/>
</dbReference>
<dbReference type="EMBL" id="VIGC01000004">
    <property type="protein sequence ID" value="TQE97220.1"/>
    <property type="molecule type" value="Genomic_DNA"/>
</dbReference>
<dbReference type="AlphaFoldDB" id="A0A540VKC3"/>
<feature type="domain" description="4Fe-4S ferredoxin-type" evidence="1">
    <location>
        <begin position="820"/>
        <end position="851"/>
    </location>
</feature>
<dbReference type="PANTHER" id="PTHR42783:SF3">
    <property type="entry name" value="GLUTAMATE SYNTHASE [NADPH] SMALL CHAIN-RELATED"/>
    <property type="match status" value="1"/>
</dbReference>
<protein>
    <submittedName>
        <fullName evidence="2">4Fe-4S dicluster domain-containing protein</fullName>
    </submittedName>
</protein>
<organism evidence="2 3">
    <name type="scientific">Litorilinea aerophila</name>
    <dbReference type="NCBI Taxonomy" id="1204385"/>
    <lineage>
        <taxon>Bacteria</taxon>
        <taxon>Bacillati</taxon>
        <taxon>Chloroflexota</taxon>
        <taxon>Caldilineae</taxon>
        <taxon>Caldilineales</taxon>
        <taxon>Caldilineaceae</taxon>
        <taxon>Litorilinea</taxon>
    </lineage>
</organism>
<dbReference type="PANTHER" id="PTHR42783">
    <property type="entry name" value="GLUTAMATE SYNTHASE [NADPH] SMALL CHAIN"/>
    <property type="match status" value="1"/>
</dbReference>
<dbReference type="Gene3D" id="3.40.228.10">
    <property type="entry name" value="Dimethylsulfoxide Reductase, domain 2"/>
    <property type="match status" value="1"/>
</dbReference>
<reference evidence="2 3" key="1">
    <citation type="submission" date="2019-06" db="EMBL/GenBank/DDBJ databases">
        <title>Genome sequence of Litorilinea aerophila BAA-2444.</title>
        <authorList>
            <person name="Maclea K.S."/>
            <person name="Maurais E.G."/>
            <person name="Iannazzi L.C."/>
        </authorList>
    </citation>
    <scope>NUCLEOTIDE SEQUENCE [LARGE SCALE GENOMIC DNA]</scope>
    <source>
        <strain evidence="2 3">ATCC BAA-2444</strain>
    </source>
</reference>
<gene>
    <name evidence="2" type="ORF">FKZ61_04180</name>
</gene>
<accession>A0A540VKC3</accession>
<dbReference type="OrthoDB" id="9779457at2"/>
<dbReference type="Gene3D" id="2.40.40.20">
    <property type="match status" value="1"/>
</dbReference>
<dbReference type="NCBIfam" id="TIGR04519">
    <property type="entry name" value="MoCo_extend_TAT"/>
    <property type="match status" value="1"/>
</dbReference>
<dbReference type="InterPro" id="IPR017896">
    <property type="entry name" value="4Fe4S_Fe-S-bd"/>
</dbReference>
<dbReference type="PROSITE" id="PS51379">
    <property type="entry name" value="4FE4S_FER_2"/>
    <property type="match status" value="3"/>
</dbReference>
<dbReference type="Pfam" id="PF13247">
    <property type="entry name" value="Fer4_11"/>
    <property type="match status" value="1"/>
</dbReference>
<evidence type="ECO:0000313" key="3">
    <source>
        <dbReference type="Proteomes" id="UP000317371"/>
    </source>
</evidence>
<dbReference type="Gene3D" id="2.20.25.90">
    <property type="entry name" value="ADC-like domains"/>
    <property type="match status" value="1"/>
</dbReference>